<organism evidence="3 4">
    <name type="scientific">Rhododendron simsii</name>
    <name type="common">Sims's rhododendron</name>
    <dbReference type="NCBI Taxonomy" id="118357"/>
    <lineage>
        <taxon>Eukaryota</taxon>
        <taxon>Viridiplantae</taxon>
        <taxon>Streptophyta</taxon>
        <taxon>Embryophyta</taxon>
        <taxon>Tracheophyta</taxon>
        <taxon>Spermatophyta</taxon>
        <taxon>Magnoliopsida</taxon>
        <taxon>eudicotyledons</taxon>
        <taxon>Gunneridae</taxon>
        <taxon>Pentapetalae</taxon>
        <taxon>asterids</taxon>
        <taxon>Ericales</taxon>
        <taxon>Ericaceae</taxon>
        <taxon>Ericoideae</taxon>
        <taxon>Rhodoreae</taxon>
        <taxon>Rhododendron</taxon>
    </lineage>
</organism>
<sequence>MPEERKIFDEISGDHGDEQGQVSEDQWGEQGEVKRSKIKKDPNALIDELKNKIEKLEKEKQNLEIEIIKIQEQNEKALQSRNEENGMLKQRIQTLEKHATALQKMNSKLQKEKEDLEVKVQDFEIHQLTQAYPMETEREVHQVTQRATFEKIASLQKEKNDMEDKLACIAVHKITQEAAKEKKKLKEQCSPRPMFKRVIARDDRKQNYFEDYIYGQVKRKSPQVNPIDVDDSPDYKQQQKGKKKKLKVKTEVDTIDVDKSPKYEQREKEKKKKLKNFKVNAEVAKLIRPETWKKIEQLWKTGERGIVVMESPGDNLYVEFLDIETSCLRSQYQIGFLKALTLFVSFSTESNRCSICQCRQKQADKMLMSEIVEVQKNSSQQTSGSVDCGIVVMSIMRKYIENESQTSAMTRHKCRQIRADLIDLFLNQEVHMAGVALA</sequence>
<feature type="region of interest" description="Disordered" evidence="2">
    <location>
        <begin position="223"/>
        <end position="244"/>
    </location>
</feature>
<evidence type="ECO:0000313" key="3">
    <source>
        <dbReference type="EMBL" id="KAF7112807.1"/>
    </source>
</evidence>
<proteinExistence type="predicted"/>
<feature type="compositionally biased region" description="Basic and acidic residues" evidence="2">
    <location>
        <begin position="1"/>
        <end position="18"/>
    </location>
</feature>
<evidence type="ECO:0000313" key="4">
    <source>
        <dbReference type="Proteomes" id="UP000626092"/>
    </source>
</evidence>
<dbReference type="AlphaFoldDB" id="A0A834FUI2"/>
<evidence type="ECO:0008006" key="5">
    <source>
        <dbReference type="Google" id="ProtNLM"/>
    </source>
</evidence>
<gene>
    <name evidence="3" type="ORF">RHSIM_RhsimUnG0191000</name>
</gene>
<evidence type="ECO:0000256" key="2">
    <source>
        <dbReference type="SAM" id="MobiDB-lite"/>
    </source>
</evidence>
<evidence type="ECO:0000256" key="1">
    <source>
        <dbReference type="SAM" id="Coils"/>
    </source>
</evidence>
<name>A0A834FUI2_RHOSS</name>
<protein>
    <recommendedName>
        <fullName evidence="5">Ubiquitin-like protease family profile domain-containing protein</fullName>
    </recommendedName>
</protein>
<dbReference type="EMBL" id="WJXA01000420">
    <property type="protein sequence ID" value="KAF7112807.1"/>
    <property type="molecule type" value="Genomic_DNA"/>
</dbReference>
<dbReference type="Proteomes" id="UP000626092">
    <property type="component" value="Unassembled WGS sequence"/>
</dbReference>
<keyword evidence="1" id="KW-0175">Coiled coil</keyword>
<comment type="caution">
    <text evidence="3">The sequence shown here is derived from an EMBL/GenBank/DDBJ whole genome shotgun (WGS) entry which is preliminary data.</text>
</comment>
<reference evidence="3" key="1">
    <citation type="submission" date="2019-11" db="EMBL/GenBank/DDBJ databases">
        <authorList>
            <person name="Liu Y."/>
            <person name="Hou J."/>
            <person name="Li T.-Q."/>
            <person name="Guan C.-H."/>
            <person name="Wu X."/>
            <person name="Wu H.-Z."/>
            <person name="Ling F."/>
            <person name="Zhang R."/>
            <person name="Shi X.-G."/>
            <person name="Ren J.-P."/>
            <person name="Chen E.-F."/>
            <person name="Sun J.-M."/>
        </authorList>
    </citation>
    <scope>NUCLEOTIDE SEQUENCE</scope>
    <source>
        <strain evidence="3">Adult_tree_wgs_1</strain>
        <tissue evidence="3">Leaves</tissue>
    </source>
</reference>
<feature type="coiled-coil region" evidence="1">
    <location>
        <begin position="39"/>
        <end position="165"/>
    </location>
</feature>
<accession>A0A834FUI2</accession>
<feature type="region of interest" description="Disordered" evidence="2">
    <location>
        <begin position="1"/>
        <end position="39"/>
    </location>
</feature>
<keyword evidence="4" id="KW-1185">Reference proteome</keyword>